<evidence type="ECO:0000313" key="1">
    <source>
        <dbReference type="EnsemblPlants" id="KQK88995"/>
    </source>
</evidence>
<dbReference type="Proteomes" id="UP000004995">
    <property type="component" value="Unassembled WGS sequence"/>
</dbReference>
<dbReference type="InParanoid" id="K4AHB2"/>
<sequence>MKILIFVSVQLITEQNRNSSRKGKCTYLEQRRQSAVSINFKYGLGKQWLAKDDNHNFYFMHVQSIMTRMYFTKKDNNHNCYLSKKTV</sequence>
<dbReference type="AlphaFoldDB" id="K4AHB2"/>
<name>K4AHB2_SETIT</name>
<protein>
    <submittedName>
        <fullName evidence="1">Uncharacterized protein</fullName>
    </submittedName>
</protein>
<dbReference type="EMBL" id="AGNK02005601">
    <property type="status" value="NOT_ANNOTATED_CDS"/>
    <property type="molecule type" value="Genomic_DNA"/>
</dbReference>
<reference evidence="1" key="2">
    <citation type="submission" date="2018-08" db="UniProtKB">
        <authorList>
            <consortium name="EnsemblPlants"/>
        </authorList>
    </citation>
    <scope>IDENTIFICATION</scope>
    <source>
        <strain evidence="1">Yugu1</strain>
    </source>
</reference>
<dbReference type="Gramene" id="KQK88995">
    <property type="protein sequence ID" value="KQK88995"/>
    <property type="gene ID" value="SETIT_038269mg"/>
</dbReference>
<keyword evidence="2" id="KW-1185">Reference proteome</keyword>
<dbReference type="HOGENOM" id="CLU_2487684_0_0_1"/>
<organism evidence="1 2">
    <name type="scientific">Setaria italica</name>
    <name type="common">Foxtail millet</name>
    <name type="synonym">Panicum italicum</name>
    <dbReference type="NCBI Taxonomy" id="4555"/>
    <lineage>
        <taxon>Eukaryota</taxon>
        <taxon>Viridiplantae</taxon>
        <taxon>Streptophyta</taxon>
        <taxon>Embryophyta</taxon>
        <taxon>Tracheophyta</taxon>
        <taxon>Spermatophyta</taxon>
        <taxon>Magnoliopsida</taxon>
        <taxon>Liliopsida</taxon>
        <taxon>Poales</taxon>
        <taxon>Poaceae</taxon>
        <taxon>PACMAD clade</taxon>
        <taxon>Panicoideae</taxon>
        <taxon>Panicodae</taxon>
        <taxon>Paniceae</taxon>
        <taxon>Cenchrinae</taxon>
        <taxon>Setaria</taxon>
    </lineage>
</organism>
<reference evidence="2" key="1">
    <citation type="journal article" date="2012" name="Nat. Biotechnol.">
        <title>Reference genome sequence of the model plant Setaria.</title>
        <authorList>
            <person name="Bennetzen J.L."/>
            <person name="Schmutz J."/>
            <person name="Wang H."/>
            <person name="Percifield R."/>
            <person name="Hawkins J."/>
            <person name="Pontaroli A.C."/>
            <person name="Estep M."/>
            <person name="Feng L."/>
            <person name="Vaughn J.N."/>
            <person name="Grimwood J."/>
            <person name="Jenkins J."/>
            <person name="Barry K."/>
            <person name="Lindquist E."/>
            <person name="Hellsten U."/>
            <person name="Deshpande S."/>
            <person name="Wang X."/>
            <person name="Wu X."/>
            <person name="Mitros T."/>
            <person name="Triplett J."/>
            <person name="Yang X."/>
            <person name="Ye C.Y."/>
            <person name="Mauro-Herrera M."/>
            <person name="Wang L."/>
            <person name="Li P."/>
            <person name="Sharma M."/>
            <person name="Sharma R."/>
            <person name="Ronald P.C."/>
            <person name="Panaud O."/>
            <person name="Kellogg E.A."/>
            <person name="Brutnell T.P."/>
            <person name="Doust A.N."/>
            <person name="Tuskan G.A."/>
            <person name="Rokhsar D."/>
            <person name="Devos K.M."/>
        </authorList>
    </citation>
    <scope>NUCLEOTIDE SEQUENCE [LARGE SCALE GENOMIC DNA]</scope>
    <source>
        <strain evidence="2">cv. Yugu1</strain>
    </source>
</reference>
<evidence type="ECO:0000313" key="2">
    <source>
        <dbReference type="Proteomes" id="UP000004995"/>
    </source>
</evidence>
<proteinExistence type="predicted"/>
<accession>K4AHB2</accession>
<dbReference type="EnsemblPlants" id="KQK88995">
    <property type="protein sequence ID" value="KQK88995"/>
    <property type="gene ID" value="SETIT_038269mg"/>
</dbReference>